<comment type="pathway">
    <text evidence="9">Protein modification; lipoprotein biosynthesis (signal peptide cleavage).</text>
</comment>
<dbReference type="NCBIfam" id="TIGR00077">
    <property type="entry name" value="lspA"/>
    <property type="match status" value="1"/>
</dbReference>
<accession>A0A7C1FL27</accession>
<dbReference type="EMBL" id="DSMG01000196">
    <property type="protein sequence ID" value="HDX33614.1"/>
    <property type="molecule type" value="Genomic_DNA"/>
</dbReference>
<keyword evidence="3 9" id="KW-0645">Protease</keyword>
<evidence type="ECO:0000256" key="11">
    <source>
        <dbReference type="RuleBase" id="RU004181"/>
    </source>
</evidence>
<evidence type="ECO:0000256" key="7">
    <source>
        <dbReference type="ARBA" id="ARBA00022989"/>
    </source>
</evidence>
<proteinExistence type="inferred from homology"/>
<evidence type="ECO:0000256" key="2">
    <source>
        <dbReference type="ARBA" id="ARBA00022475"/>
    </source>
</evidence>
<keyword evidence="6 9" id="KW-0378">Hydrolase</keyword>
<feature type="transmembrane region" description="Helical" evidence="9">
    <location>
        <begin position="88"/>
        <end position="111"/>
    </location>
</feature>
<dbReference type="GO" id="GO:0005886">
    <property type="term" value="C:plasma membrane"/>
    <property type="evidence" value="ECO:0007669"/>
    <property type="project" value="UniProtKB-SubCell"/>
</dbReference>
<evidence type="ECO:0000256" key="8">
    <source>
        <dbReference type="ARBA" id="ARBA00023136"/>
    </source>
</evidence>
<comment type="caution">
    <text evidence="12">The sequence shown here is derived from an EMBL/GenBank/DDBJ whole genome shotgun (WGS) entry which is preliminary data.</text>
</comment>
<reference evidence="12" key="1">
    <citation type="journal article" date="2020" name="mSystems">
        <title>Genome- and Community-Level Interaction Insights into Carbon Utilization and Element Cycling Functions of Hydrothermarchaeota in Hydrothermal Sediment.</title>
        <authorList>
            <person name="Zhou Z."/>
            <person name="Liu Y."/>
            <person name="Xu W."/>
            <person name="Pan J."/>
            <person name="Luo Z.H."/>
            <person name="Li M."/>
        </authorList>
    </citation>
    <scope>NUCLEOTIDE SEQUENCE [LARGE SCALE GENOMIC DNA]</scope>
    <source>
        <strain evidence="12">SpSt-289</strain>
    </source>
</reference>
<dbReference type="AlphaFoldDB" id="A0A7C1FL27"/>
<evidence type="ECO:0000256" key="4">
    <source>
        <dbReference type="ARBA" id="ARBA00022692"/>
    </source>
</evidence>
<keyword evidence="7 9" id="KW-1133">Transmembrane helix</keyword>
<comment type="function">
    <text evidence="9 10">This protein specifically catalyzes the removal of signal peptides from prolipoproteins.</text>
</comment>
<evidence type="ECO:0000256" key="6">
    <source>
        <dbReference type="ARBA" id="ARBA00022801"/>
    </source>
</evidence>
<dbReference type="UniPathway" id="UPA00665"/>
<evidence type="ECO:0000256" key="3">
    <source>
        <dbReference type="ARBA" id="ARBA00022670"/>
    </source>
</evidence>
<dbReference type="GO" id="GO:0006508">
    <property type="term" value="P:proteolysis"/>
    <property type="evidence" value="ECO:0007669"/>
    <property type="project" value="UniProtKB-KW"/>
</dbReference>
<comment type="subcellular location">
    <subcellularLocation>
        <location evidence="9">Cell membrane</location>
        <topology evidence="9">Multi-pass membrane protein</topology>
    </subcellularLocation>
</comment>
<feature type="active site" evidence="9">
    <location>
        <position position="166"/>
    </location>
</feature>
<evidence type="ECO:0000313" key="12">
    <source>
        <dbReference type="EMBL" id="HDX33614.1"/>
    </source>
</evidence>
<keyword evidence="4 9" id="KW-0812">Transmembrane</keyword>
<organism evidence="12">
    <name type="scientific">Caldilinea aerophila</name>
    <dbReference type="NCBI Taxonomy" id="133453"/>
    <lineage>
        <taxon>Bacteria</taxon>
        <taxon>Bacillati</taxon>
        <taxon>Chloroflexota</taxon>
        <taxon>Caldilineae</taxon>
        <taxon>Caldilineales</taxon>
        <taxon>Caldilineaceae</taxon>
        <taxon>Caldilinea</taxon>
    </lineage>
</organism>
<dbReference type="GO" id="GO:0004190">
    <property type="term" value="F:aspartic-type endopeptidase activity"/>
    <property type="evidence" value="ECO:0007669"/>
    <property type="project" value="UniProtKB-UniRule"/>
</dbReference>
<feature type="transmembrane region" description="Helical" evidence="9">
    <location>
        <begin position="29"/>
        <end position="46"/>
    </location>
</feature>
<comment type="catalytic activity">
    <reaction evidence="9 10">
        <text>Release of signal peptides from bacterial membrane prolipoproteins. Hydrolyzes -Xaa-Yaa-Zaa-|-(S,diacylglyceryl)Cys-, in which Xaa is hydrophobic (preferably Leu), and Yaa (Ala or Ser) and Zaa (Gly or Ala) have small, neutral side chains.</text>
        <dbReference type="EC" id="3.4.23.36"/>
    </reaction>
</comment>
<sequence>MAPTGAVRRHVNRALEKSEEIMQNKLKHWMSRAWLVLLVAGIVIALDQWTKELVRRSIPDYTSVVPIPALGEYFVFEHVHNYGAAFGILQNMGNLFIIVAIVVVVGILAYVRYLPTEDWWVRLFLGLMLGGAIGNVIDRITQGYVTDFIKMGIPGVYYWPNYNIADSAIVIGVIGLGLYVLIDDVRKHRRQKAQESTEVNLTGQ</sequence>
<comment type="similarity">
    <text evidence="1 9 11">Belongs to the peptidase A8 family.</text>
</comment>
<feature type="active site" evidence="9">
    <location>
        <position position="147"/>
    </location>
</feature>
<evidence type="ECO:0000256" key="9">
    <source>
        <dbReference type="HAMAP-Rule" id="MF_00161"/>
    </source>
</evidence>
<gene>
    <name evidence="9 12" type="primary">lspA</name>
    <name evidence="12" type="ORF">ENQ20_19340</name>
</gene>
<dbReference type="HAMAP" id="MF_00161">
    <property type="entry name" value="LspA"/>
    <property type="match status" value="1"/>
</dbReference>
<dbReference type="PRINTS" id="PR00781">
    <property type="entry name" value="LIPOSIGPTASE"/>
</dbReference>
<dbReference type="Pfam" id="PF01252">
    <property type="entry name" value="Peptidase_A8"/>
    <property type="match status" value="1"/>
</dbReference>
<dbReference type="PANTHER" id="PTHR33695">
    <property type="entry name" value="LIPOPROTEIN SIGNAL PEPTIDASE"/>
    <property type="match status" value="1"/>
</dbReference>
<feature type="transmembrane region" description="Helical" evidence="9">
    <location>
        <begin position="123"/>
        <end position="142"/>
    </location>
</feature>
<evidence type="ECO:0000256" key="1">
    <source>
        <dbReference type="ARBA" id="ARBA00006139"/>
    </source>
</evidence>
<protein>
    <recommendedName>
        <fullName evidence="9">Lipoprotein signal peptidase</fullName>
        <ecNumber evidence="9">3.4.23.36</ecNumber>
    </recommendedName>
    <alternativeName>
        <fullName evidence="9">Prolipoprotein signal peptidase</fullName>
    </alternativeName>
    <alternativeName>
        <fullName evidence="9">Signal peptidase II</fullName>
        <shortName evidence="9">SPase II</shortName>
    </alternativeName>
</protein>
<keyword evidence="8 9" id="KW-0472">Membrane</keyword>
<evidence type="ECO:0000256" key="10">
    <source>
        <dbReference type="RuleBase" id="RU000594"/>
    </source>
</evidence>
<dbReference type="InterPro" id="IPR001872">
    <property type="entry name" value="Peptidase_A8"/>
</dbReference>
<evidence type="ECO:0000256" key="5">
    <source>
        <dbReference type="ARBA" id="ARBA00022750"/>
    </source>
</evidence>
<keyword evidence="5 9" id="KW-0064">Aspartyl protease</keyword>
<keyword evidence="2 9" id="KW-1003">Cell membrane</keyword>
<dbReference type="PROSITE" id="PS00855">
    <property type="entry name" value="SPASE_II"/>
    <property type="match status" value="1"/>
</dbReference>
<dbReference type="PANTHER" id="PTHR33695:SF1">
    <property type="entry name" value="LIPOPROTEIN SIGNAL PEPTIDASE"/>
    <property type="match status" value="1"/>
</dbReference>
<name>A0A7C1FL27_9CHLR</name>
<dbReference type="EC" id="3.4.23.36" evidence="9"/>
<feature type="transmembrane region" description="Helical" evidence="9">
    <location>
        <begin position="162"/>
        <end position="182"/>
    </location>
</feature>